<name>A0ABY1SGM8_9FLAO</name>
<dbReference type="Gene3D" id="2.115.10.20">
    <property type="entry name" value="Glycosyl hydrolase domain, family 43"/>
    <property type="match status" value="1"/>
</dbReference>
<protein>
    <recommendedName>
        <fullName evidence="3">Glycosyl hydrolases family 43</fullName>
    </recommendedName>
</protein>
<organism evidence="1 2">
    <name type="scientific">Maribacter sedimenticola</name>
    <dbReference type="NCBI Taxonomy" id="228956"/>
    <lineage>
        <taxon>Bacteria</taxon>
        <taxon>Pseudomonadati</taxon>
        <taxon>Bacteroidota</taxon>
        <taxon>Flavobacteriia</taxon>
        <taxon>Flavobacteriales</taxon>
        <taxon>Flavobacteriaceae</taxon>
        <taxon>Maribacter</taxon>
    </lineage>
</organism>
<dbReference type="RefSeq" id="WP_143815178.1">
    <property type="nucleotide sequence ID" value="NZ_FZNV01000002.1"/>
</dbReference>
<evidence type="ECO:0000313" key="2">
    <source>
        <dbReference type="Proteomes" id="UP000198337"/>
    </source>
</evidence>
<dbReference type="Proteomes" id="UP000198337">
    <property type="component" value="Unassembled WGS sequence"/>
</dbReference>
<accession>A0ABY1SGM8</accession>
<gene>
    <name evidence="1" type="ORF">SAMN04488009_1736</name>
</gene>
<reference evidence="1 2" key="1">
    <citation type="submission" date="2017-06" db="EMBL/GenBank/DDBJ databases">
        <authorList>
            <person name="Varghese N."/>
            <person name="Submissions S."/>
        </authorList>
    </citation>
    <scope>NUCLEOTIDE SEQUENCE [LARGE SCALE GENOMIC DNA]</scope>
    <source>
        <strain evidence="1 2">DSM 19840</strain>
    </source>
</reference>
<dbReference type="EMBL" id="FZNV01000002">
    <property type="protein sequence ID" value="SNR43976.1"/>
    <property type="molecule type" value="Genomic_DNA"/>
</dbReference>
<comment type="caution">
    <text evidence="1">The sequence shown here is derived from an EMBL/GenBank/DDBJ whole genome shotgun (WGS) entry which is preliminary data.</text>
</comment>
<evidence type="ECO:0000313" key="1">
    <source>
        <dbReference type="EMBL" id="SNR43976.1"/>
    </source>
</evidence>
<sequence length="369" mass="41821">MSTLTSNFSKTGNIFFKVFFLSTFIQLCCAQTKGDDIIRKLELVSAYQGPVISNVHKDVIATNNQSGFETGQVVKIDGVYHMFVNEMFFRPHRDLRIAYWTSTDAISWKREATILESIPGRSFSNPRSEVWVTGVEFNDLENAWNIFYVAYRAGNSNKGEYARSDYEGRIWRAKSVFEGKDGIGGPYADMGIVLQPDENSQAWEGQQAVATFNPYKVNDSWYAFYDGHNYIPKGPWPVGLAKAPQLSGPWTRLPETINPIPIAEEFIENPQVTELKEGGYIAVFDSFGNQEIAYSISKDGILWSKEQRIKIQYESNLWAEDGDHATRTPLCIIQEDDGTFTVIYTAIMKLKEQKFYAIGACSLAWTTKE</sequence>
<evidence type="ECO:0008006" key="3">
    <source>
        <dbReference type="Google" id="ProtNLM"/>
    </source>
</evidence>
<dbReference type="InterPro" id="IPR023296">
    <property type="entry name" value="Glyco_hydro_beta-prop_sf"/>
</dbReference>
<proteinExistence type="predicted"/>
<keyword evidence="2" id="KW-1185">Reference proteome</keyword>
<dbReference type="SUPFAM" id="SSF75005">
    <property type="entry name" value="Arabinanase/levansucrase/invertase"/>
    <property type="match status" value="1"/>
</dbReference>